<reference evidence="1 2" key="2">
    <citation type="submission" date="2017-09" db="EMBL/GenBank/DDBJ databases">
        <title>Bacillus patelloidae sp. nov., isolated from the intestinal tract of a marine limpet.</title>
        <authorList>
            <person name="Liu R."/>
            <person name="Dong C."/>
            <person name="Shao Z."/>
        </authorList>
    </citation>
    <scope>NUCLEOTIDE SEQUENCE [LARGE SCALE GENOMIC DNA]</scope>
    <source>
        <strain evidence="1 2">SA5d-4</strain>
    </source>
</reference>
<dbReference type="EMBL" id="NPIA01000007">
    <property type="protein sequence ID" value="OZM56221.1"/>
    <property type="molecule type" value="Genomic_DNA"/>
</dbReference>
<comment type="caution">
    <text evidence="1">The sequence shown here is derived from an EMBL/GenBank/DDBJ whole genome shotgun (WGS) entry which is preliminary data.</text>
</comment>
<dbReference type="RefSeq" id="WP_094925648.1">
    <property type="nucleotide sequence ID" value="NZ_NPIA01000007.1"/>
</dbReference>
<protein>
    <recommendedName>
        <fullName evidence="3">YneQ</fullName>
    </recommendedName>
</protein>
<gene>
    <name evidence="1" type="ORF">CIB95_12410</name>
</gene>
<sequence>MAFGVKREELTKWKRDVLSGEIAFLTHFWYDSRFPQYKTVTKAGCADIKKLINWGKKYGFKEEWIHNRDGYPHFDLLGENQLEILQKEGITDQIIRFKLEERLIEVLKGK</sequence>
<accession>A0A263BR87</accession>
<evidence type="ECO:0000313" key="1">
    <source>
        <dbReference type="EMBL" id="OZM56221.1"/>
    </source>
</evidence>
<reference evidence="2" key="1">
    <citation type="submission" date="2017-08" db="EMBL/GenBank/DDBJ databases">
        <authorList>
            <person name="Huang Z."/>
        </authorList>
    </citation>
    <scope>NUCLEOTIDE SEQUENCE [LARGE SCALE GENOMIC DNA]</scope>
    <source>
        <strain evidence="2">SA5d-4</strain>
    </source>
</reference>
<name>A0A263BR87_9BACI</name>
<dbReference type="Proteomes" id="UP000217083">
    <property type="component" value="Unassembled WGS sequence"/>
</dbReference>
<keyword evidence="2" id="KW-1185">Reference proteome</keyword>
<evidence type="ECO:0000313" key="2">
    <source>
        <dbReference type="Proteomes" id="UP000217083"/>
    </source>
</evidence>
<organism evidence="1 2">
    <name type="scientific">Lottiidibacillus patelloidae</name>
    <dbReference type="NCBI Taxonomy" id="2670334"/>
    <lineage>
        <taxon>Bacteria</taxon>
        <taxon>Bacillati</taxon>
        <taxon>Bacillota</taxon>
        <taxon>Bacilli</taxon>
        <taxon>Bacillales</taxon>
        <taxon>Bacillaceae</taxon>
        <taxon>Lottiidibacillus</taxon>
    </lineage>
</organism>
<dbReference type="AlphaFoldDB" id="A0A263BR87"/>
<evidence type="ECO:0008006" key="3">
    <source>
        <dbReference type="Google" id="ProtNLM"/>
    </source>
</evidence>
<proteinExistence type="predicted"/>